<proteinExistence type="predicted"/>
<sequence>MVSFTTFVLAIAAIAITNTFNVPCKEPYDHCGWTLTNGVHTWADSFSYPFLTSARQKRWAKPAIHGLLGQAAGPGRRDEPPKIHSPGATLAEVLTTLMTPSYHDKTFDGDLRSR</sequence>
<protein>
    <submittedName>
        <fullName evidence="2">Uncharacterized protein</fullName>
    </submittedName>
</protein>
<evidence type="ECO:0000256" key="1">
    <source>
        <dbReference type="SAM" id="SignalP"/>
    </source>
</evidence>
<evidence type="ECO:0000313" key="3">
    <source>
        <dbReference type="Proteomes" id="UP001174936"/>
    </source>
</evidence>
<keyword evidence="3" id="KW-1185">Reference proteome</keyword>
<dbReference type="AlphaFoldDB" id="A0AA39YQK3"/>
<organism evidence="2 3">
    <name type="scientific">Cercophora newfieldiana</name>
    <dbReference type="NCBI Taxonomy" id="92897"/>
    <lineage>
        <taxon>Eukaryota</taxon>
        <taxon>Fungi</taxon>
        <taxon>Dikarya</taxon>
        <taxon>Ascomycota</taxon>
        <taxon>Pezizomycotina</taxon>
        <taxon>Sordariomycetes</taxon>
        <taxon>Sordariomycetidae</taxon>
        <taxon>Sordariales</taxon>
        <taxon>Lasiosphaeriaceae</taxon>
        <taxon>Cercophora</taxon>
    </lineage>
</organism>
<accession>A0AA39YQK3</accession>
<gene>
    <name evidence="2" type="ORF">B0T16DRAFT_451906</name>
</gene>
<feature type="signal peptide" evidence="1">
    <location>
        <begin position="1"/>
        <end position="19"/>
    </location>
</feature>
<feature type="chain" id="PRO_5041369925" evidence="1">
    <location>
        <begin position="20"/>
        <end position="114"/>
    </location>
</feature>
<keyword evidence="1" id="KW-0732">Signal</keyword>
<comment type="caution">
    <text evidence="2">The sequence shown here is derived from an EMBL/GenBank/DDBJ whole genome shotgun (WGS) entry which is preliminary data.</text>
</comment>
<name>A0AA39YQK3_9PEZI</name>
<dbReference type="Proteomes" id="UP001174936">
    <property type="component" value="Unassembled WGS sequence"/>
</dbReference>
<evidence type="ECO:0000313" key="2">
    <source>
        <dbReference type="EMBL" id="KAK0656320.1"/>
    </source>
</evidence>
<dbReference type="EMBL" id="JAULSV010000001">
    <property type="protein sequence ID" value="KAK0656320.1"/>
    <property type="molecule type" value="Genomic_DNA"/>
</dbReference>
<reference evidence="2" key="1">
    <citation type="submission" date="2023-06" db="EMBL/GenBank/DDBJ databases">
        <title>Genome-scale phylogeny and comparative genomics of the fungal order Sordariales.</title>
        <authorList>
            <consortium name="Lawrence Berkeley National Laboratory"/>
            <person name="Hensen N."/>
            <person name="Bonometti L."/>
            <person name="Westerberg I."/>
            <person name="Brannstrom I.O."/>
            <person name="Guillou S."/>
            <person name="Cros-Aarteil S."/>
            <person name="Calhoun S."/>
            <person name="Haridas S."/>
            <person name="Kuo A."/>
            <person name="Mondo S."/>
            <person name="Pangilinan J."/>
            <person name="Riley R."/>
            <person name="Labutti K."/>
            <person name="Andreopoulos B."/>
            <person name="Lipzen A."/>
            <person name="Chen C."/>
            <person name="Yanf M."/>
            <person name="Daum C."/>
            <person name="Ng V."/>
            <person name="Clum A."/>
            <person name="Steindorff A."/>
            <person name="Ohm R."/>
            <person name="Martin F."/>
            <person name="Silar P."/>
            <person name="Natvig D."/>
            <person name="Lalanne C."/>
            <person name="Gautier V."/>
            <person name="Ament-Velasquez S.L."/>
            <person name="Kruys A."/>
            <person name="Hutchinson M.I."/>
            <person name="Powell A.J."/>
            <person name="Barry K."/>
            <person name="Miller A.N."/>
            <person name="Grigoriev I.V."/>
            <person name="Debuchy R."/>
            <person name="Gladieux P."/>
            <person name="Thoren M.H."/>
            <person name="Johannesson H."/>
        </authorList>
    </citation>
    <scope>NUCLEOTIDE SEQUENCE</scope>
    <source>
        <strain evidence="2">SMH2532-1</strain>
    </source>
</reference>